<accession>A0A0E9PVY4</accession>
<reference evidence="1" key="1">
    <citation type="submission" date="2014-11" db="EMBL/GenBank/DDBJ databases">
        <authorList>
            <person name="Amaro Gonzalez C."/>
        </authorList>
    </citation>
    <scope>NUCLEOTIDE SEQUENCE</scope>
</reference>
<name>A0A0E9PVY4_ANGAN</name>
<organism evidence="1">
    <name type="scientific">Anguilla anguilla</name>
    <name type="common">European freshwater eel</name>
    <name type="synonym">Muraena anguilla</name>
    <dbReference type="NCBI Taxonomy" id="7936"/>
    <lineage>
        <taxon>Eukaryota</taxon>
        <taxon>Metazoa</taxon>
        <taxon>Chordata</taxon>
        <taxon>Craniata</taxon>
        <taxon>Vertebrata</taxon>
        <taxon>Euteleostomi</taxon>
        <taxon>Actinopterygii</taxon>
        <taxon>Neopterygii</taxon>
        <taxon>Teleostei</taxon>
        <taxon>Anguilliformes</taxon>
        <taxon>Anguillidae</taxon>
        <taxon>Anguilla</taxon>
    </lineage>
</organism>
<proteinExistence type="predicted"/>
<dbReference type="EMBL" id="GBXM01099821">
    <property type="protein sequence ID" value="JAH08756.1"/>
    <property type="molecule type" value="Transcribed_RNA"/>
</dbReference>
<sequence>MYKYIYMNIYLTSDRTCNTAIMALLLTICTCPREHC</sequence>
<dbReference type="AlphaFoldDB" id="A0A0E9PVY4"/>
<evidence type="ECO:0000313" key="1">
    <source>
        <dbReference type="EMBL" id="JAH08756.1"/>
    </source>
</evidence>
<reference evidence="1" key="2">
    <citation type="journal article" date="2015" name="Fish Shellfish Immunol.">
        <title>Early steps in the European eel (Anguilla anguilla)-Vibrio vulnificus interaction in the gills: Role of the RtxA13 toxin.</title>
        <authorList>
            <person name="Callol A."/>
            <person name="Pajuelo D."/>
            <person name="Ebbesson L."/>
            <person name="Teles M."/>
            <person name="MacKenzie S."/>
            <person name="Amaro C."/>
        </authorList>
    </citation>
    <scope>NUCLEOTIDE SEQUENCE</scope>
</reference>
<protein>
    <submittedName>
        <fullName evidence="1">Uncharacterized protein</fullName>
    </submittedName>
</protein>